<evidence type="ECO:0000256" key="2">
    <source>
        <dbReference type="ARBA" id="ARBA00023150"/>
    </source>
</evidence>
<keyword evidence="5" id="KW-1185">Reference proteome</keyword>
<dbReference type="SUPFAM" id="SSF53218">
    <property type="entry name" value="Molybdenum cofactor biosynthesis proteins"/>
    <property type="match status" value="1"/>
</dbReference>
<dbReference type="InterPro" id="IPR036425">
    <property type="entry name" value="MoaB/Mog-like_dom_sf"/>
</dbReference>
<gene>
    <name evidence="4" type="ORF">KGD82_03125</name>
</gene>
<dbReference type="EMBL" id="CP074402">
    <property type="protein sequence ID" value="QVJ01942.1"/>
    <property type="molecule type" value="Genomic_DNA"/>
</dbReference>
<keyword evidence="2" id="KW-0501">Molybdenum cofactor biosynthesis</keyword>
<dbReference type="InterPro" id="IPR001453">
    <property type="entry name" value="MoaB/Mog_dom"/>
</dbReference>
<dbReference type="GO" id="GO:0006777">
    <property type="term" value="P:Mo-molybdopterin cofactor biosynthetic process"/>
    <property type="evidence" value="ECO:0007669"/>
    <property type="project" value="UniProtKB-KW"/>
</dbReference>
<comment type="pathway">
    <text evidence="1">Cofactor biosynthesis; molybdopterin biosynthesis.</text>
</comment>
<evidence type="ECO:0000313" key="5">
    <source>
        <dbReference type="Proteomes" id="UP000682416"/>
    </source>
</evidence>
<dbReference type="InterPro" id="IPR008284">
    <property type="entry name" value="MoCF_biosynth_CS"/>
</dbReference>
<name>A0A975QL17_9ACTN</name>
<dbReference type="AlphaFoldDB" id="A0A975QL17"/>
<dbReference type="Pfam" id="PF00994">
    <property type="entry name" value="MoCF_biosynth"/>
    <property type="match status" value="1"/>
</dbReference>
<reference evidence="4" key="1">
    <citation type="submission" date="2021-05" db="EMBL/GenBank/DDBJ databases">
        <authorList>
            <person name="Kaiqin L."/>
            <person name="Jian G."/>
        </authorList>
    </citation>
    <scope>NUCLEOTIDE SEQUENCE</scope>
    <source>
        <strain evidence="4">HDS5</strain>
    </source>
</reference>
<dbReference type="PANTHER" id="PTHR43764:SF1">
    <property type="entry name" value="MOLYBDOPTERIN MOLYBDOTRANSFERASE"/>
    <property type="match status" value="1"/>
</dbReference>
<dbReference type="KEGG" id="nec:KGD82_03125"/>
<dbReference type="InterPro" id="IPR051920">
    <property type="entry name" value="MPT_Adenylyltrnsfr/MoaC-Rel"/>
</dbReference>
<evidence type="ECO:0000256" key="1">
    <source>
        <dbReference type="ARBA" id="ARBA00005046"/>
    </source>
</evidence>
<dbReference type="NCBIfam" id="TIGR00177">
    <property type="entry name" value="molyb_syn"/>
    <property type="match status" value="1"/>
</dbReference>
<organism evidence="4 5">
    <name type="scientific">Nocardiopsis eucommiae</name>
    <dbReference type="NCBI Taxonomy" id="2831970"/>
    <lineage>
        <taxon>Bacteria</taxon>
        <taxon>Bacillati</taxon>
        <taxon>Actinomycetota</taxon>
        <taxon>Actinomycetes</taxon>
        <taxon>Streptosporangiales</taxon>
        <taxon>Nocardiopsidaceae</taxon>
        <taxon>Nocardiopsis</taxon>
    </lineage>
</organism>
<proteinExistence type="predicted"/>
<dbReference type="SMART" id="SM00852">
    <property type="entry name" value="MoCF_biosynth"/>
    <property type="match status" value="1"/>
</dbReference>
<dbReference type="CDD" id="cd00886">
    <property type="entry name" value="MogA_MoaB"/>
    <property type="match status" value="1"/>
</dbReference>
<dbReference type="Gene3D" id="3.40.980.10">
    <property type="entry name" value="MoaB/Mog-like domain"/>
    <property type="match status" value="1"/>
</dbReference>
<dbReference type="Proteomes" id="UP000682416">
    <property type="component" value="Chromosome"/>
</dbReference>
<sequence>MSDAAHRVAVVTASNRAASGVYPDRSGPVIVERLRAMGLRVVGPWVVPDGAPVAEAIERALDEGVDAVLTTGGTGLTPQDLTPEATRPLLTREIPGIAEALRAAGREKGVPTAILSRGLAGIAERSGHRAIVVNLPGSRGGVRDGMDVLEPVLGHAIDQLRGGDHPRPE</sequence>
<protein>
    <submittedName>
        <fullName evidence="4">MogA/MoaB family molybdenum cofactor biosynthesis protein</fullName>
    </submittedName>
</protein>
<evidence type="ECO:0000259" key="3">
    <source>
        <dbReference type="SMART" id="SM00852"/>
    </source>
</evidence>
<dbReference type="PROSITE" id="PS01078">
    <property type="entry name" value="MOCF_BIOSYNTHESIS_1"/>
    <property type="match status" value="1"/>
</dbReference>
<evidence type="ECO:0000313" key="4">
    <source>
        <dbReference type="EMBL" id="QVJ01942.1"/>
    </source>
</evidence>
<feature type="domain" description="MoaB/Mog" evidence="3">
    <location>
        <begin position="9"/>
        <end position="156"/>
    </location>
</feature>
<accession>A0A975QL17</accession>
<dbReference type="PANTHER" id="PTHR43764">
    <property type="entry name" value="MOLYBDENUM COFACTOR BIOSYNTHESIS"/>
    <property type="match status" value="1"/>
</dbReference>